<reference evidence="15" key="3">
    <citation type="submission" date="2015-04" db="UniProtKB">
        <authorList>
            <consortium name="EnsemblPlants"/>
        </authorList>
    </citation>
    <scope>IDENTIFICATION</scope>
</reference>
<dbReference type="HOGENOM" id="CLU_000288_18_3_1"/>
<dbReference type="Gene3D" id="3.80.10.10">
    <property type="entry name" value="Ribonuclease Inhibitor"/>
    <property type="match status" value="5"/>
</dbReference>
<dbReference type="Pfam" id="PF23598">
    <property type="entry name" value="LRR_14"/>
    <property type="match status" value="1"/>
</dbReference>
<keyword evidence="3" id="KW-1003">Cell membrane</keyword>
<keyword evidence="5 11" id="KW-0812">Transmembrane</keyword>
<evidence type="ECO:0000313" key="16">
    <source>
        <dbReference type="Proteomes" id="UP000032180"/>
    </source>
</evidence>
<name>A0A0D9XT96_9ORYZ</name>
<feature type="transmembrane region" description="Helical" evidence="11">
    <location>
        <begin position="824"/>
        <end position="847"/>
    </location>
</feature>
<dbReference type="Pfam" id="PF08263">
    <property type="entry name" value="LRRNT_2"/>
    <property type="match status" value="1"/>
</dbReference>
<dbReference type="Pfam" id="PF13855">
    <property type="entry name" value="LRR_8"/>
    <property type="match status" value="2"/>
</dbReference>
<dbReference type="InterPro" id="IPR003591">
    <property type="entry name" value="Leu-rich_rpt_typical-subtyp"/>
</dbReference>
<dbReference type="Proteomes" id="UP000032180">
    <property type="component" value="Chromosome 11"/>
</dbReference>
<dbReference type="PANTHER" id="PTHR48063:SF95">
    <property type="entry name" value="OS11G0564900 PROTEIN"/>
    <property type="match status" value="1"/>
</dbReference>
<evidence type="ECO:0000256" key="9">
    <source>
        <dbReference type="ARBA" id="ARBA00023136"/>
    </source>
</evidence>
<keyword evidence="9 11" id="KW-0472">Membrane</keyword>
<protein>
    <submittedName>
        <fullName evidence="15">Uncharacterized protein</fullName>
    </submittedName>
</protein>
<accession>A0A0D9XT96</accession>
<reference evidence="16" key="2">
    <citation type="submission" date="2013-12" db="EMBL/GenBank/DDBJ databases">
        <authorList>
            <person name="Yu Y."/>
            <person name="Lee S."/>
            <person name="de Baynast K."/>
            <person name="Wissotski M."/>
            <person name="Liu L."/>
            <person name="Talag J."/>
            <person name="Goicoechea J."/>
            <person name="Angelova A."/>
            <person name="Jetty R."/>
            <person name="Kudrna D."/>
            <person name="Golser W."/>
            <person name="Rivera L."/>
            <person name="Zhang J."/>
            <person name="Wing R."/>
        </authorList>
    </citation>
    <scope>NUCLEOTIDE SEQUENCE</scope>
</reference>
<dbReference type="GO" id="GO:0005886">
    <property type="term" value="C:plasma membrane"/>
    <property type="evidence" value="ECO:0007669"/>
    <property type="project" value="UniProtKB-SubCell"/>
</dbReference>
<comment type="similarity">
    <text evidence="2">Belongs to the RLP family.</text>
</comment>
<evidence type="ECO:0000256" key="8">
    <source>
        <dbReference type="ARBA" id="ARBA00022989"/>
    </source>
</evidence>
<evidence type="ECO:0000259" key="13">
    <source>
        <dbReference type="Pfam" id="PF08263"/>
    </source>
</evidence>
<evidence type="ECO:0000256" key="6">
    <source>
        <dbReference type="ARBA" id="ARBA00022729"/>
    </source>
</evidence>
<feature type="domain" description="Leucine-rich repeat-containing N-terminal plant-type" evidence="13">
    <location>
        <begin position="34"/>
        <end position="73"/>
    </location>
</feature>
<feature type="domain" description="Disease resistance R13L4/SHOC-2-like LRR" evidence="14">
    <location>
        <begin position="99"/>
        <end position="261"/>
    </location>
</feature>
<dbReference type="Pfam" id="PF00560">
    <property type="entry name" value="LRR_1"/>
    <property type="match status" value="5"/>
</dbReference>
<dbReference type="InterPro" id="IPR046956">
    <property type="entry name" value="RLP23-like"/>
</dbReference>
<dbReference type="FunFam" id="3.80.10.10:FF:000649">
    <property type="entry name" value="Leucine Rich Repeat family protein"/>
    <property type="match status" value="1"/>
</dbReference>
<dbReference type="PANTHER" id="PTHR48063">
    <property type="entry name" value="LRR RECEPTOR-LIKE KINASE"/>
    <property type="match status" value="1"/>
</dbReference>
<evidence type="ECO:0000256" key="12">
    <source>
        <dbReference type="SAM" id="SignalP"/>
    </source>
</evidence>
<sequence>MHRSSAKLIMLITATAAACSFSFSFSPAPASCLPQERDALFAFKKGITGDDESFLESWWEEEDCCWWRGVTCSNRTGNVIELDLADAGLEGQISPLLSLEQLEYIDLSINGLQGINGSVPEFLGSFINLRYLNLSYMYSFTGTLPPQLGNLSKLEYLDLSHTGLLLGEVPPQLGNLSNMRYLDLKYPSNMYMITGISWLTHLHSLEYLDMSYVNLSMAVEWPYVFDTLPSLEALHLSHSSLPRMSLSMTILNLTKFVELDVSSNSFDHPIETSHVPEFLGSLKNTRYLDLSGTSIFSARVPPQLGNLTNLQHLDPSFMPNLNSTDVSWLTNLHMLEYLDMSHVNLRTVTDLALVVNMIPFLKVLILNNCSLPSANQTLTQVNLTKLENLDLSRNYFGHSIASSWFWNVTSIKILKLSETYLDGPFPDALGEMTSLQELQFDQNGNAATMMVDLRNLCELRTLYIDESLSSGNISDFMDKLPRCPSSPLTVLSLRSNNMTGMLPNAMGHLNNLFALDLSNNSISGAIPLGVQNLTGLYSLFLSSNRLTGHIPVLPTSLWSLDVSKNNLSGDLPSNFGSPNLGILILFNNNITGQVPGSVCNHNMFNGDIPTDITNLDKPQLLNLAGNNISGSIPWPLKKLSSMTLKLSVKTEVGQYDVLTNNYLTTDILSLITKHQELKYGAVGSSRLVSIDLSLNHLTGEIPDEITSLDGLMNLNLSWNHLRGKIPDNIGAMKSLQSLDLSRNNIFGEIPPSLSELTFLSTLDFSYNDLVGRIPQGHQLDTLYPNSPSMYDGNSGLCGAPLQRNCSAPKLGSQNRSVNDSEPTMFFYLGLVTGFVIGLWVVFCAILFKRSWRVAYFRQFDKFYDIAYVFAVVTWARLTRHATAS</sequence>
<keyword evidence="16" id="KW-1185">Reference proteome</keyword>
<dbReference type="FunFam" id="3.80.10.10:FF:000400">
    <property type="entry name" value="Nuclear pore complex protein NUP107"/>
    <property type="match status" value="1"/>
</dbReference>
<evidence type="ECO:0000256" key="10">
    <source>
        <dbReference type="ARBA" id="ARBA00023180"/>
    </source>
</evidence>
<evidence type="ECO:0000256" key="7">
    <source>
        <dbReference type="ARBA" id="ARBA00022737"/>
    </source>
</evidence>
<keyword evidence="7" id="KW-0677">Repeat</keyword>
<dbReference type="STRING" id="77586.A0A0D9XT96"/>
<dbReference type="InterPro" id="IPR001611">
    <property type="entry name" value="Leu-rich_rpt"/>
</dbReference>
<evidence type="ECO:0000256" key="11">
    <source>
        <dbReference type="SAM" id="Phobius"/>
    </source>
</evidence>
<dbReference type="InterPro" id="IPR032675">
    <property type="entry name" value="LRR_dom_sf"/>
</dbReference>
<dbReference type="SMART" id="SM00369">
    <property type="entry name" value="LRR_TYP"/>
    <property type="match status" value="8"/>
</dbReference>
<dbReference type="InterPro" id="IPR055414">
    <property type="entry name" value="LRR_R13L4/SHOC2-like"/>
</dbReference>
<keyword evidence="6 12" id="KW-0732">Signal</keyword>
<evidence type="ECO:0000256" key="3">
    <source>
        <dbReference type="ARBA" id="ARBA00022475"/>
    </source>
</evidence>
<keyword evidence="4" id="KW-0433">Leucine-rich repeat</keyword>
<dbReference type="Gramene" id="LPERR11G13810.1">
    <property type="protein sequence ID" value="LPERR11G13810.1"/>
    <property type="gene ID" value="LPERR11G13810"/>
</dbReference>
<dbReference type="InterPro" id="IPR013210">
    <property type="entry name" value="LRR_N_plant-typ"/>
</dbReference>
<dbReference type="eggNOG" id="KOG0619">
    <property type="taxonomic scope" value="Eukaryota"/>
</dbReference>
<evidence type="ECO:0000256" key="2">
    <source>
        <dbReference type="ARBA" id="ARBA00009592"/>
    </source>
</evidence>
<feature type="chain" id="PRO_5002350291" evidence="12">
    <location>
        <begin position="21"/>
        <end position="884"/>
    </location>
</feature>
<dbReference type="EnsemblPlants" id="LPERR11G13810.1">
    <property type="protein sequence ID" value="LPERR11G13810.1"/>
    <property type="gene ID" value="LPERR11G13810"/>
</dbReference>
<keyword evidence="10" id="KW-0325">Glycoprotein</keyword>
<feature type="signal peptide" evidence="12">
    <location>
        <begin position="1"/>
        <end position="20"/>
    </location>
</feature>
<organism evidence="15 16">
    <name type="scientific">Leersia perrieri</name>
    <dbReference type="NCBI Taxonomy" id="77586"/>
    <lineage>
        <taxon>Eukaryota</taxon>
        <taxon>Viridiplantae</taxon>
        <taxon>Streptophyta</taxon>
        <taxon>Embryophyta</taxon>
        <taxon>Tracheophyta</taxon>
        <taxon>Spermatophyta</taxon>
        <taxon>Magnoliopsida</taxon>
        <taxon>Liliopsida</taxon>
        <taxon>Poales</taxon>
        <taxon>Poaceae</taxon>
        <taxon>BOP clade</taxon>
        <taxon>Oryzoideae</taxon>
        <taxon>Oryzeae</taxon>
        <taxon>Oryzinae</taxon>
        <taxon>Leersia</taxon>
    </lineage>
</organism>
<evidence type="ECO:0000313" key="15">
    <source>
        <dbReference type="EnsemblPlants" id="LPERR11G13810.1"/>
    </source>
</evidence>
<dbReference type="SUPFAM" id="SSF52058">
    <property type="entry name" value="L domain-like"/>
    <property type="match status" value="2"/>
</dbReference>
<dbReference type="PROSITE" id="PS51450">
    <property type="entry name" value="LRR"/>
    <property type="match status" value="1"/>
</dbReference>
<evidence type="ECO:0000256" key="1">
    <source>
        <dbReference type="ARBA" id="ARBA00004251"/>
    </source>
</evidence>
<evidence type="ECO:0000256" key="5">
    <source>
        <dbReference type="ARBA" id="ARBA00022692"/>
    </source>
</evidence>
<dbReference type="PROSITE" id="PS51257">
    <property type="entry name" value="PROKAR_LIPOPROTEIN"/>
    <property type="match status" value="1"/>
</dbReference>
<evidence type="ECO:0000259" key="14">
    <source>
        <dbReference type="Pfam" id="PF23598"/>
    </source>
</evidence>
<proteinExistence type="inferred from homology"/>
<evidence type="ECO:0000256" key="4">
    <source>
        <dbReference type="ARBA" id="ARBA00022614"/>
    </source>
</evidence>
<comment type="subcellular location">
    <subcellularLocation>
        <location evidence="1">Cell membrane</location>
        <topology evidence="1">Single-pass type I membrane protein</topology>
    </subcellularLocation>
</comment>
<dbReference type="FunFam" id="3.80.10.10:FF:000213">
    <property type="entry name" value="Tyrosine-sulfated glycopeptide receptor 1"/>
    <property type="match status" value="1"/>
</dbReference>
<keyword evidence="8 11" id="KW-1133">Transmembrane helix</keyword>
<reference evidence="15 16" key="1">
    <citation type="submission" date="2012-08" db="EMBL/GenBank/DDBJ databases">
        <title>Oryza genome evolution.</title>
        <authorList>
            <person name="Wing R.A."/>
        </authorList>
    </citation>
    <scope>NUCLEOTIDE SEQUENCE</scope>
</reference>
<dbReference type="AlphaFoldDB" id="A0A0D9XT96"/>